<evidence type="ECO:0000313" key="2">
    <source>
        <dbReference type="EMBL" id="SFF00666.1"/>
    </source>
</evidence>
<proteinExistence type="predicted"/>
<name>A0A1I2F7R5_9BACL</name>
<feature type="signal peptide" evidence="1">
    <location>
        <begin position="1"/>
        <end position="23"/>
    </location>
</feature>
<dbReference type="OrthoDB" id="2433869at2"/>
<sequence>MKRYITTLALVLLAAAGFSTYYAFGSADHLPEYRLETLEGDAKEAANLVLVGSYIGGKGSQPLNLTVHGSEYRSRKSLYESYITDAREWFYEQEGMRELIEKYPAFMRGKAEIDSFYQDQDWLAYAKIPYNTATSDPEGTIEVEILNRSTGKVADYSIALTPLSQQGMREHATIYDVQLQADGLHVMVNQYETDNRPSGASQYFDYIIDSASGQLSKRNPVEFVDAAGTKLSSISHATLQNGYTAPHDYFVFSIVMQEQTGEANSSSVPTRVPAELYVYSYKSGITQRLPDEMQKLDARRMGGRYISGDELYFTNYNETLIAVSRYSLETGERRGETWSLLSSQIGEGELQSFFINGERLYVLLAKEDARTVVVMNAATGEPLYKGSVTAEGSEEERQIALSDMALNNMSIKE</sequence>
<evidence type="ECO:0000313" key="3">
    <source>
        <dbReference type="Proteomes" id="UP000183410"/>
    </source>
</evidence>
<organism evidence="2 3">
    <name type="scientific">Paenibacillus algorifonticola</name>
    <dbReference type="NCBI Taxonomy" id="684063"/>
    <lineage>
        <taxon>Bacteria</taxon>
        <taxon>Bacillati</taxon>
        <taxon>Bacillota</taxon>
        <taxon>Bacilli</taxon>
        <taxon>Bacillales</taxon>
        <taxon>Paenibacillaceae</taxon>
        <taxon>Paenibacillus</taxon>
    </lineage>
</organism>
<dbReference type="EMBL" id="FONN01000011">
    <property type="protein sequence ID" value="SFF00666.1"/>
    <property type="molecule type" value="Genomic_DNA"/>
</dbReference>
<keyword evidence="3" id="KW-1185">Reference proteome</keyword>
<reference evidence="3" key="1">
    <citation type="submission" date="2016-10" db="EMBL/GenBank/DDBJ databases">
        <authorList>
            <person name="Varghese N."/>
            <person name="Submissions S."/>
        </authorList>
    </citation>
    <scope>NUCLEOTIDE SEQUENCE [LARGE SCALE GENOMIC DNA]</scope>
    <source>
        <strain evidence="3">CGMCC 1.10223</strain>
    </source>
</reference>
<protein>
    <submittedName>
        <fullName evidence="2">Uncharacterized protein</fullName>
    </submittedName>
</protein>
<dbReference type="AlphaFoldDB" id="A0A1I2F7R5"/>
<feature type="chain" id="PRO_5039164334" evidence="1">
    <location>
        <begin position="24"/>
        <end position="413"/>
    </location>
</feature>
<dbReference type="SUPFAM" id="SSF69304">
    <property type="entry name" value="Tricorn protease N-terminal domain"/>
    <property type="match status" value="1"/>
</dbReference>
<dbReference type="RefSeq" id="WP_046232216.1">
    <property type="nucleotide sequence ID" value="NZ_FONN01000011.1"/>
</dbReference>
<gene>
    <name evidence="2" type="ORF">SAMN04487969_11160</name>
</gene>
<keyword evidence="1" id="KW-0732">Signal</keyword>
<dbReference type="Proteomes" id="UP000183410">
    <property type="component" value="Unassembled WGS sequence"/>
</dbReference>
<accession>A0A1I2F7R5</accession>
<evidence type="ECO:0000256" key="1">
    <source>
        <dbReference type="SAM" id="SignalP"/>
    </source>
</evidence>